<evidence type="ECO:0000313" key="3">
    <source>
        <dbReference type="Proteomes" id="UP001525890"/>
    </source>
</evidence>
<accession>A0ABT2MVL2</accession>
<evidence type="ECO:0000313" key="2">
    <source>
        <dbReference type="EMBL" id="MCT7967447.1"/>
    </source>
</evidence>
<gene>
    <name evidence="2" type="ORF">NG799_13990</name>
</gene>
<dbReference type="RefSeq" id="WP_368007033.1">
    <property type="nucleotide sequence ID" value="NZ_JAMXFF010000019.1"/>
</dbReference>
<keyword evidence="3" id="KW-1185">Reference proteome</keyword>
<sequence length="54" mass="5927">MSAVTWRSPVTKKKFPQSATGAIASWECVRGRSPHQEDPTLTLPLPRGGDRMCS</sequence>
<feature type="region of interest" description="Disordered" evidence="1">
    <location>
        <begin position="32"/>
        <end position="54"/>
    </location>
</feature>
<protein>
    <submittedName>
        <fullName evidence="2">Uncharacterized protein</fullName>
    </submittedName>
</protein>
<dbReference type="EMBL" id="JAMXFF010000019">
    <property type="protein sequence ID" value="MCT7967447.1"/>
    <property type="molecule type" value="Genomic_DNA"/>
</dbReference>
<proteinExistence type="predicted"/>
<dbReference type="Proteomes" id="UP001525890">
    <property type="component" value="Unassembled WGS sequence"/>
</dbReference>
<reference evidence="2 3" key="1">
    <citation type="journal article" date="2022" name="Front. Microbiol.">
        <title>High genomic differentiation and limited gene flow indicate recent cryptic speciation within the genus Laspinema (cyanobacteria).</title>
        <authorList>
            <person name="Stanojkovic A."/>
            <person name="Skoupy S."/>
            <person name="Skaloud P."/>
            <person name="Dvorak P."/>
        </authorList>
    </citation>
    <scope>NUCLEOTIDE SEQUENCE [LARGE SCALE GENOMIC DNA]</scope>
    <source>
        <strain evidence="2 3">D2a</strain>
    </source>
</reference>
<evidence type="ECO:0000256" key="1">
    <source>
        <dbReference type="SAM" id="MobiDB-lite"/>
    </source>
</evidence>
<comment type="caution">
    <text evidence="2">The sequence shown here is derived from an EMBL/GenBank/DDBJ whole genome shotgun (WGS) entry which is preliminary data.</text>
</comment>
<organism evidence="2 3">
    <name type="scientific">Laspinema palackyanum D2a</name>
    <dbReference type="NCBI Taxonomy" id="2953684"/>
    <lineage>
        <taxon>Bacteria</taxon>
        <taxon>Bacillati</taxon>
        <taxon>Cyanobacteriota</taxon>
        <taxon>Cyanophyceae</taxon>
        <taxon>Oscillatoriophycideae</taxon>
        <taxon>Oscillatoriales</taxon>
        <taxon>Laspinemataceae</taxon>
        <taxon>Laspinema</taxon>
        <taxon>Laspinema palackyanum</taxon>
    </lineage>
</organism>
<name>A0ABT2MVL2_9CYAN</name>